<reference evidence="3" key="1">
    <citation type="journal article" date="2009" name="Environ. Microbiol.">
        <title>Contribution of mobile genetic elements to Desulfovibrio vulgaris genome plasticity.</title>
        <authorList>
            <person name="Walker C.B."/>
            <person name="Stolyar S."/>
            <person name="Chivian D."/>
            <person name="Pinel N."/>
            <person name="Gabster J.A."/>
            <person name="Dehal P.S."/>
            <person name="He Z."/>
            <person name="Yang Z.K."/>
            <person name="Yen H.C."/>
            <person name="Zhou J."/>
            <person name="Wall J.D."/>
            <person name="Hazen T.C."/>
            <person name="Arkin A.P."/>
            <person name="Stahl D.A."/>
        </authorList>
    </citation>
    <scope>NUCLEOTIDE SEQUENCE [LARGE SCALE GENOMIC DNA]</scope>
    <source>
        <strain evidence="3">DP4</strain>
    </source>
</reference>
<protein>
    <submittedName>
        <fullName evidence="2">Uncharacterized protein</fullName>
    </submittedName>
</protein>
<feature type="region of interest" description="Disordered" evidence="1">
    <location>
        <begin position="69"/>
        <end position="97"/>
    </location>
</feature>
<name>A0A0H3ACI3_NITV4</name>
<dbReference type="KEGG" id="dvl:Dvul_2478"/>
<evidence type="ECO:0000313" key="2">
    <source>
        <dbReference type="EMBL" id="ABM29494.1"/>
    </source>
</evidence>
<dbReference type="Proteomes" id="UP000009173">
    <property type="component" value="Chromosome"/>
</dbReference>
<feature type="region of interest" description="Disordered" evidence="1">
    <location>
        <begin position="1"/>
        <end position="32"/>
    </location>
</feature>
<evidence type="ECO:0000313" key="3">
    <source>
        <dbReference type="Proteomes" id="UP000009173"/>
    </source>
</evidence>
<dbReference type="AlphaFoldDB" id="A0A0H3ACI3"/>
<proteinExistence type="predicted"/>
<accession>A0A0H3ACI3</accession>
<gene>
    <name evidence="2" type="ordered locus">Dvul_2478</name>
</gene>
<sequence>MRNVSGRVPGYSGSLRRLRRAASPLTRTSRPCPVALGGRAGDGCWLSVLYRRGTGGPSLGDVIRRQGAGGWAEEPCPSQTVSFEDAQGVGDAPRAMA</sequence>
<organism evidence="2 3">
    <name type="scientific">Nitratidesulfovibrio vulgaris (strain DP4)</name>
    <name type="common">Desulfovibrio vulgaris</name>
    <dbReference type="NCBI Taxonomy" id="391774"/>
    <lineage>
        <taxon>Bacteria</taxon>
        <taxon>Pseudomonadati</taxon>
        <taxon>Thermodesulfobacteriota</taxon>
        <taxon>Desulfovibrionia</taxon>
        <taxon>Desulfovibrionales</taxon>
        <taxon>Desulfovibrionaceae</taxon>
        <taxon>Nitratidesulfovibrio</taxon>
    </lineage>
</organism>
<evidence type="ECO:0000256" key="1">
    <source>
        <dbReference type="SAM" id="MobiDB-lite"/>
    </source>
</evidence>
<dbReference type="EMBL" id="CP000527">
    <property type="protein sequence ID" value="ABM29494.1"/>
    <property type="molecule type" value="Genomic_DNA"/>
</dbReference>
<dbReference type="HOGENOM" id="CLU_2342254_0_0_7"/>